<accession>A0A8J7VUW1</accession>
<organism evidence="2">
    <name type="scientific">Coralloluteibacterium stylophorae</name>
    <dbReference type="NCBI Taxonomy" id="1776034"/>
    <lineage>
        <taxon>Bacteria</taxon>
        <taxon>Pseudomonadati</taxon>
        <taxon>Pseudomonadota</taxon>
        <taxon>Gammaproteobacteria</taxon>
        <taxon>Lysobacterales</taxon>
        <taxon>Lysobacteraceae</taxon>
        <taxon>Coralloluteibacterium</taxon>
    </lineage>
</organism>
<dbReference type="Gene3D" id="1.25.40.10">
    <property type="entry name" value="Tetratricopeptide repeat domain"/>
    <property type="match status" value="1"/>
</dbReference>
<dbReference type="EMBL" id="JAGQFT010000160">
    <property type="protein sequence ID" value="MBR0563665.1"/>
    <property type="molecule type" value="Genomic_DNA"/>
</dbReference>
<dbReference type="AlphaFoldDB" id="A0A8J7VUW1"/>
<sequence>MTTILPERRMTGYRISSCFLLAGLLAACGQTAQGPAAPAAERPAVAPQALLAEVRTAGSGAVDAFDVQPLRDPQVEDLLQSASRLEEQGDAAGAAARIDQALAIAGHDPEILQRRAEYALLLGDWSLAQQYAARSYETGPRLGPLCRRNWTTMRLVYEHAQDPAAAAIARDKVGECTVEPPVRM</sequence>
<name>A0A8J7VUW1_9GAMM</name>
<reference evidence="2" key="2">
    <citation type="submission" date="2021-04" db="EMBL/GenBank/DDBJ databases">
        <authorList>
            <person name="Karlyshev A.V."/>
        </authorList>
    </citation>
    <scope>NUCLEOTIDE SEQUENCE</scope>
    <source>
        <strain evidence="2">LMG 29479</strain>
    </source>
</reference>
<evidence type="ECO:0000256" key="1">
    <source>
        <dbReference type="SAM" id="SignalP"/>
    </source>
</evidence>
<proteinExistence type="predicted"/>
<feature type="signal peptide" evidence="1">
    <location>
        <begin position="1"/>
        <end position="32"/>
    </location>
</feature>
<keyword evidence="1" id="KW-0732">Signal</keyword>
<dbReference type="RefSeq" id="WP_211927565.1">
    <property type="nucleotide sequence ID" value="NZ_JAGQFT020000003.1"/>
</dbReference>
<protein>
    <submittedName>
        <fullName evidence="2">Tetratricopeptide repeat protein</fullName>
    </submittedName>
</protein>
<dbReference type="Proteomes" id="UP000675747">
    <property type="component" value="Unassembled WGS sequence"/>
</dbReference>
<evidence type="ECO:0000313" key="2">
    <source>
        <dbReference type="EMBL" id="MBR0563665.1"/>
    </source>
</evidence>
<reference evidence="3 4" key="1">
    <citation type="journal article" date="2021" name="Microbiol. Resour. Announc.">
        <title>Draft Genome Sequence of Coralloluteibacterium stylophorae LMG 29479T.</title>
        <authorList>
            <person name="Karlyshev A.V."/>
            <person name="Kudryashova E.B."/>
            <person name="Ariskina E.V."/>
            <person name="Conroy A.P."/>
            <person name="Abidueva E.Y."/>
        </authorList>
    </citation>
    <scope>NUCLEOTIDE SEQUENCE [LARGE SCALE GENOMIC DNA]</scope>
    <source>
        <strain evidence="3 4">LMG 29479</strain>
    </source>
</reference>
<dbReference type="SUPFAM" id="SSF48452">
    <property type="entry name" value="TPR-like"/>
    <property type="match status" value="1"/>
</dbReference>
<comment type="caution">
    <text evidence="2">The sequence shown here is derived from an EMBL/GenBank/DDBJ whole genome shotgun (WGS) entry which is preliminary data.</text>
</comment>
<evidence type="ECO:0000313" key="3">
    <source>
        <dbReference type="EMBL" id="MBS7456754.1"/>
    </source>
</evidence>
<keyword evidence="4" id="KW-1185">Reference proteome</keyword>
<evidence type="ECO:0000313" key="4">
    <source>
        <dbReference type="Proteomes" id="UP000675747"/>
    </source>
</evidence>
<feature type="chain" id="PRO_5042774252" evidence="1">
    <location>
        <begin position="33"/>
        <end position="184"/>
    </location>
</feature>
<dbReference type="InterPro" id="IPR011990">
    <property type="entry name" value="TPR-like_helical_dom_sf"/>
</dbReference>
<dbReference type="EMBL" id="JAGQFT020000003">
    <property type="protein sequence ID" value="MBS7456754.1"/>
    <property type="molecule type" value="Genomic_DNA"/>
</dbReference>
<gene>
    <name evidence="3" type="ORF">KB893_006355</name>
    <name evidence="2" type="ORF">KB893_14250</name>
</gene>